<dbReference type="SMART" id="SM00418">
    <property type="entry name" value="HTH_ARSR"/>
    <property type="match status" value="1"/>
</dbReference>
<dbReference type="CDD" id="cd00090">
    <property type="entry name" value="HTH_ARSR"/>
    <property type="match status" value="1"/>
</dbReference>
<dbReference type="RefSeq" id="WP_211428535.1">
    <property type="nucleotide sequence ID" value="NZ_CP072648.1"/>
</dbReference>
<dbReference type="InterPro" id="IPR050313">
    <property type="entry name" value="Carb_Metab_HTH_regulators"/>
</dbReference>
<name>A0ABX8B7I6_9BACT</name>
<proteinExistence type="predicted"/>
<evidence type="ECO:0000259" key="2">
    <source>
        <dbReference type="SMART" id="SM00419"/>
    </source>
</evidence>
<evidence type="ECO:0000313" key="4">
    <source>
        <dbReference type="Proteomes" id="UP000676506"/>
    </source>
</evidence>
<evidence type="ECO:0000313" key="3">
    <source>
        <dbReference type="EMBL" id="QUW02644.1"/>
    </source>
</evidence>
<dbReference type="SUPFAM" id="SSF46785">
    <property type="entry name" value="Winged helix' DNA-binding domain"/>
    <property type="match status" value="1"/>
</dbReference>
<dbReference type="InterPro" id="IPR036390">
    <property type="entry name" value="WH_DNA-bd_sf"/>
</dbReference>
<dbReference type="InterPro" id="IPR012318">
    <property type="entry name" value="HTH_CRP"/>
</dbReference>
<dbReference type="Proteomes" id="UP000676506">
    <property type="component" value="Chromosome 1"/>
</dbReference>
<dbReference type="EMBL" id="CP072648">
    <property type="protein sequence ID" value="QUW02644.1"/>
    <property type="molecule type" value="Genomic_DNA"/>
</dbReference>
<sequence length="229" mass="25741">MTTVATLLKEHLKEHRNDIICLLKQHGEMTSEALAEALGLTRVSVRRHLEILERQGYVAYRVVTCGRGRPGHHYSLTPQAAQLFPNSYDALACELLQTTRQCFGQEGVLRVISARAEQVLRHLAPQLEPLNFSARVAKLAEFLVERGYLADYEALPDGSFRLIERNCPTLNVAKVFSELCAQERQLYEALLGGKVVREQRIADGDGACAYRVFPPLMESPRASFQRECS</sequence>
<dbReference type="PANTHER" id="PTHR30363:SF28">
    <property type="entry name" value="TRANSCRIPTIONAL REGULATORY PROTEIN-RELATED"/>
    <property type="match status" value="1"/>
</dbReference>
<gene>
    <name evidence="3" type="ORF">J8C06_09890</name>
</gene>
<dbReference type="SMART" id="SM00419">
    <property type="entry name" value="HTH_CRP"/>
    <property type="match status" value="1"/>
</dbReference>
<feature type="domain" description="HTH crp-type" evidence="2">
    <location>
        <begin position="16"/>
        <end position="78"/>
    </location>
</feature>
<feature type="domain" description="HTH arsR-type" evidence="1">
    <location>
        <begin position="6"/>
        <end position="89"/>
    </location>
</feature>
<dbReference type="PANTHER" id="PTHR30363">
    <property type="entry name" value="HTH-TYPE TRANSCRIPTIONAL REGULATOR SRLR-RELATED"/>
    <property type="match status" value="1"/>
</dbReference>
<dbReference type="InterPro" id="IPR036388">
    <property type="entry name" value="WH-like_DNA-bd_sf"/>
</dbReference>
<reference evidence="3 4" key="1">
    <citation type="submission" date="2021-03" db="EMBL/GenBank/DDBJ databases">
        <title>Genomic and phenotypic characterization of Chloracidobacterium isolates provides evidence for multiple species.</title>
        <authorList>
            <person name="Saini M.K."/>
            <person name="Costas A.M.G."/>
            <person name="Tank M."/>
            <person name="Bryant D.A."/>
        </authorList>
    </citation>
    <scope>NUCLEOTIDE SEQUENCE [LARGE SCALE GENOMIC DNA]</scope>
    <source>
        <strain evidence="3 4">BV2-C</strain>
    </source>
</reference>
<dbReference type="InterPro" id="IPR001845">
    <property type="entry name" value="HTH_ArsR_DNA-bd_dom"/>
</dbReference>
<evidence type="ECO:0000259" key="1">
    <source>
        <dbReference type="SMART" id="SM00418"/>
    </source>
</evidence>
<dbReference type="Gene3D" id="1.10.10.10">
    <property type="entry name" value="Winged helix-like DNA-binding domain superfamily/Winged helix DNA-binding domain"/>
    <property type="match status" value="1"/>
</dbReference>
<organism evidence="3 4">
    <name type="scientific">Chloracidobacterium validum</name>
    <dbReference type="NCBI Taxonomy" id="2821543"/>
    <lineage>
        <taxon>Bacteria</taxon>
        <taxon>Pseudomonadati</taxon>
        <taxon>Acidobacteriota</taxon>
        <taxon>Terriglobia</taxon>
        <taxon>Terriglobales</taxon>
        <taxon>Acidobacteriaceae</taxon>
        <taxon>Chloracidobacterium</taxon>
    </lineage>
</organism>
<protein>
    <submittedName>
        <fullName evidence="3">ArsR family transcriptional regulator</fullName>
    </submittedName>
</protein>
<dbReference type="InterPro" id="IPR011991">
    <property type="entry name" value="ArsR-like_HTH"/>
</dbReference>
<keyword evidence="4" id="KW-1185">Reference proteome</keyword>
<accession>A0ABX8B7I6</accession>
<dbReference type="Pfam" id="PF01022">
    <property type="entry name" value="HTH_5"/>
    <property type="match status" value="1"/>
</dbReference>